<sequence length="463" mass="49630">MVLTGARPEGQRKRPHKSRGRPDPSNLKPGLAARQAASRLLSAVTESRASLDGLLDPAGGNPAFTGLGDQDRLLVRAILLSALRHLQVIDAFVDRLVDNPLPEGAKALRQVLRVGAAQILYLDVPDRAAVDLAVTQADSDPRNRRFAGLVNALLRRMAREKDVLLPEITASTPDFPDWFESRLRSAYADHADAILAILSEPPAIDLTVKSDADGWAARLGGVVLPTGSVRIGRQEGPVSGLEGFEDGAWWVQDAAASIPAQLFSRLEGLDIVDLCAAPGGKTAQLALAGARVTACDQSQTRLERLRGNLARLGFDVTTQLTRAQDLVAPEGFDGVLLDAPCSSTGTVRRHPDIPYTKGAEDIMRLARVQRDLLDHASGLVRPGGELVFSNCSLDPEEGEEMVAGFLTDHPAWSIRPVDAARWPGLETAITAKGEIRTHPAMLGNDDPRLAGLDGFYAVVLVRS</sequence>
<feature type="binding site" evidence="5">
    <location>
        <position position="338"/>
    </location>
    <ligand>
        <name>S-adenosyl-L-methionine</name>
        <dbReference type="ChEBI" id="CHEBI:59789"/>
    </ligand>
</feature>
<dbReference type="PROSITE" id="PS51686">
    <property type="entry name" value="SAM_MT_RSMB_NOP"/>
    <property type="match status" value="1"/>
</dbReference>
<keyword evidence="3 5" id="KW-0949">S-adenosyl-L-methionine</keyword>
<comment type="caution">
    <text evidence="5">Lacks conserved residue(s) required for the propagation of feature annotation.</text>
</comment>
<evidence type="ECO:0000256" key="3">
    <source>
        <dbReference type="ARBA" id="ARBA00022691"/>
    </source>
</evidence>
<dbReference type="PRINTS" id="PR02008">
    <property type="entry name" value="RCMTFAMILY"/>
</dbReference>
<dbReference type="Gene3D" id="1.10.940.10">
    <property type="entry name" value="NusB-like"/>
    <property type="match status" value="1"/>
</dbReference>
<feature type="active site" description="Nucleophile" evidence="5">
    <location>
        <position position="391"/>
    </location>
</feature>
<dbReference type="Proteomes" id="UP001320715">
    <property type="component" value="Unassembled WGS sequence"/>
</dbReference>
<feature type="binding site" evidence="5">
    <location>
        <begin position="275"/>
        <end position="281"/>
    </location>
    <ligand>
        <name>S-adenosyl-L-methionine</name>
        <dbReference type="ChEBI" id="CHEBI:59789"/>
    </ligand>
</feature>
<evidence type="ECO:0000256" key="5">
    <source>
        <dbReference type="PROSITE-ProRule" id="PRU01023"/>
    </source>
</evidence>
<dbReference type="InterPro" id="IPR049560">
    <property type="entry name" value="MeTrfase_RsmB-F_NOP2_cat"/>
</dbReference>
<evidence type="ECO:0000256" key="6">
    <source>
        <dbReference type="SAM" id="MobiDB-lite"/>
    </source>
</evidence>
<evidence type="ECO:0000259" key="7">
    <source>
        <dbReference type="PROSITE" id="PS51686"/>
    </source>
</evidence>
<comment type="similarity">
    <text evidence="5">Belongs to the class I-like SAM-binding methyltransferase superfamily. RsmB/NOP family.</text>
</comment>
<dbReference type="EMBL" id="JAAAML010000002">
    <property type="protein sequence ID" value="MCO6408790.1"/>
    <property type="molecule type" value="Genomic_DNA"/>
</dbReference>
<evidence type="ECO:0000313" key="9">
    <source>
        <dbReference type="Proteomes" id="UP001320715"/>
    </source>
</evidence>
<dbReference type="PANTHER" id="PTHR22807:SF61">
    <property type="entry name" value="NOL1_NOP2_SUN FAMILY PROTEIN _ ANTITERMINATION NUSB DOMAIN-CONTAINING PROTEIN"/>
    <property type="match status" value="1"/>
</dbReference>
<dbReference type="Gene3D" id="3.40.50.150">
    <property type="entry name" value="Vaccinia Virus protein VP39"/>
    <property type="match status" value="1"/>
</dbReference>
<protein>
    <submittedName>
        <fullName evidence="8">MFS transporter</fullName>
    </submittedName>
</protein>
<keyword evidence="4 5" id="KW-0694">RNA-binding</keyword>
<evidence type="ECO:0000256" key="4">
    <source>
        <dbReference type="ARBA" id="ARBA00022884"/>
    </source>
</evidence>
<reference evidence="8 9" key="1">
    <citation type="submission" date="2020-01" db="EMBL/GenBank/DDBJ databases">
        <title>Genomes of bacteria type strains.</title>
        <authorList>
            <person name="Chen J."/>
            <person name="Zhu S."/>
            <person name="Yang J."/>
        </authorList>
    </citation>
    <scope>NUCLEOTIDE SEQUENCE [LARGE SCALE GENOMIC DNA]</scope>
    <source>
        <strain evidence="8 9">DSM 16655</strain>
    </source>
</reference>
<keyword evidence="9" id="KW-1185">Reference proteome</keyword>
<evidence type="ECO:0000256" key="1">
    <source>
        <dbReference type="ARBA" id="ARBA00022603"/>
    </source>
</evidence>
<dbReference type="RefSeq" id="WP_382266234.1">
    <property type="nucleotide sequence ID" value="NZ_JAAAML010000002.1"/>
</dbReference>
<accession>A0ABT1CRH1</accession>
<dbReference type="InterPro" id="IPR029063">
    <property type="entry name" value="SAM-dependent_MTases_sf"/>
</dbReference>
<dbReference type="InterPro" id="IPR001678">
    <property type="entry name" value="MeTrfase_RsmB-F_NOP2_dom"/>
</dbReference>
<name>A0ABT1CRH1_9HYPH</name>
<proteinExistence type="inferred from homology"/>
<evidence type="ECO:0000313" key="8">
    <source>
        <dbReference type="EMBL" id="MCO6408790.1"/>
    </source>
</evidence>
<comment type="caution">
    <text evidence="8">The sequence shown here is derived from an EMBL/GenBank/DDBJ whole genome shotgun (WGS) entry which is preliminary data.</text>
</comment>
<keyword evidence="1 5" id="KW-0489">Methyltransferase</keyword>
<dbReference type="Pfam" id="PF01189">
    <property type="entry name" value="Methyltr_RsmB-F"/>
    <property type="match status" value="1"/>
</dbReference>
<dbReference type="CDD" id="cd02440">
    <property type="entry name" value="AdoMet_MTases"/>
    <property type="match status" value="1"/>
</dbReference>
<dbReference type="InterPro" id="IPR023267">
    <property type="entry name" value="RCMT"/>
</dbReference>
<feature type="region of interest" description="Disordered" evidence="6">
    <location>
        <begin position="1"/>
        <end position="29"/>
    </location>
</feature>
<feature type="binding site" evidence="5">
    <location>
        <position position="296"/>
    </location>
    <ligand>
        <name>S-adenosyl-L-methionine</name>
        <dbReference type="ChEBI" id="CHEBI:59789"/>
    </ligand>
</feature>
<dbReference type="InterPro" id="IPR006027">
    <property type="entry name" value="NusB_RsmB_TIM44"/>
</dbReference>
<feature type="domain" description="SAM-dependent MTase RsmB/NOP-type" evidence="7">
    <location>
        <begin position="169"/>
        <end position="463"/>
    </location>
</feature>
<dbReference type="SUPFAM" id="SSF48013">
    <property type="entry name" value="NusB-like"/>
    <property type="match status" value="1"/>
</dbReference>
<dbReference type="InterPro" id="IPR035926">
    <property type="entry name" value="NusB-like_sf"/>
</dbReference>
<organism evidence="8 9">
    <name type="scientific">Hoeflea alexandrii</name>
    <dbReference type="NCBI Taxonomy" id="288436"/>
    <lineage>
        <taxon>Bacteria</taxon>
        <taxon>Pseudomonadati</taxon>
        <taxon>Pseudomonadota</taxon>
        <taxon>Alphaproteobacteria</taxon>
        <taxon>Hyphomicrobiales</taxon>
        <taxon>Rhizobiaceae</taxon>
        <taxon>Hoeflea</taxon>
    </lineage>
</organism>
<gene>
    <name evidence="8" type="ORF">GTW23_11445</name>
</gene>
<keyword evidence="2 5" id="KW-0808">Transferase</keyword>
<dbReference type="Pfam" id="PF01029">
    <property type="entry name" value="NusB"/>
    <property type="match status" value="1"/>
</dbReference>
<dbReference type="PANTHER" id="PTHR22807">
    <property type="entry name" value="NOP2 YEAST -RELATED NOL1/NOP2/FMU SUN DOMAIN-CONTAINING"/>
    <property type="match status" value="1"/>
</dbReference>
<evidence type="ECO:0000256" key="2">
    <source>
        <dbReference type="ARBA" id="ARBA00022679"/>
    </source>
</evidence>
<dbReference type="SUPFAM" id="SSF53335">
    <property type="entry name" value="S-adenosyl-L-methionine-dependent methyltransferases"/>
    <property type="match status" value="1"/>
</dbReference>